<gene>
    <name evidence="10" type="ORF">F8153_15195</name>
</gene>
<evidence type="ECO:0000256" key="3">
    <source>
        <dbReference type="ARBA" id="ARBA00022475"/>
    </source>
</evidence>
<feature type="transmembrane region" description="Helical" evidence="7">
    <location>
        <begin position="257"/>
        <end position="280"/>
    </location>
</feature>
<evidence type="ECO:0000259" key="8">
    <source>
        <dbReference type="Pfam" id="PF02687"/>
    </source>
</evidence>
<keyword evidence="5 7" id="KW-1133">Transmembrane helix</keyword>
<keyword evidence="4 7" id="KW-0812">Transmembrane</keyword>
<dbReference type="PANTHER" id="PTHR30489:SF0">
    <property type="entry name" value="LIPOPROTEIN-RELEASING SYSTEM TRANSMEMBRANE PROTEIN LOLE"/>
    <property type="match status" value="1"/>
</dbReference>
<evidence type="ECO:0000256" key="6">
    <source>
        <dbReference type="ARBA" id="ARBA00023136"/>
    </source>
</evidence>
<name>A0A833HLA3_9FIRM</name>
<comment type="similarity">
    <text evidence="2">Belongs to the ABC-4 integral membrane protein family. LolC/E subfamily.</text>
</comment>
<dbReference type="PANTHER" id="PTHR30489">
    <property type="entry name" value="LIPOPROTEIN-RELEASING SYSTEM TRANSMEMBRANE PROTEIN LOLE"/>
    <property type="match status" value="1"/>
</dbReference>
<comment type="subcellular location">
    <subcellularLocation>
        <location evidence="1">Cell membrane</location>
        <topology evidence="1">Multi-pass membrane protein</topology>
    </subcellularLocation>
</comment>
<evidence type="ECO:0000256" key="2">
    <source>
        <dbReference type="ARBA" id="ARBA00005236"/>
    </source>
</evidence>
<evidence type="ECO:0000256" key="1">
    <source>
        <dbReference type="ARBA" id="ARBA00004651"/>
    </source>
</evidence>
<evidence type="ECO:0000256" key="4">
    <source>
        <dbReference type="ARBA" id="ARBA00022692"/>
    </source>
</evidence>
<dbReference type="InterPro" id="IPR051447">
    <property type="entry name" value="Lipoprotein-release_system"/>
</dbReference>
<dbReference type="Pfam" id="PF02687">
    <property type="entry name" value="FtsX"/>
    <property type="match status" value="1"/>
</dbReference>
<feature type="transmembrane region" description="Helical" evidence="7">
    <location>
        <begin position="20"/>
        <end position="40"/>
    </location>
</feature>
<evidence type="ECO:0000313" key="11">
    <source>
        <dbReference type="Proteomes" id="UP000465601"/>
    </source>
</evidence>
<sequence length="385" mass="41748">MKLAFQIAVRFLKSSKGQTILIALGIAVGISVQIFIGSLIQGLQEGLIDKTIGNSPQITIKSDHEDRLLVNFKNIIDKAKYSDERIINISAVSDNPALIKDNDKTYSVLIRGMDINASDKIYNIKSRIIEGREANSVDEVIVGINLKEELKVDIGDSLQVITNSGEINSLIITGFFDLKVANLNKSWLITTLQTSDKIFSLNNRVTGIEMQVKDVFKADEIALGLDSIFDNSFRITNWKAENQELLSGLSGQSISSIMIQVFVLIAVVLGIASVLAITVLQKSKQLGILKAMGIKDRTASMVFIFEGLILGFLGAILGVTIGLLLGYVFTKFALNPDGSPIVALNANYGFIAFSAVTAITVSTIAALIPAWRSSKLNPIEVIKNG</sequence>
<dbReference type="EMBL" id="WBZB01000065">
    <property type="protein sequence ID" value="KAB3525517.1"/>
    <property type="molecule type" value="Genomic_DNA"/>
</dbReference>
<dbReference type="Pfam" id="PF12704">
    <property type="entry name" value="MacB_PCD"/>
    <property type="match status" value="1"/>
</dbReference>
<dbReference type="InterPro" id="IPR025857">
    <property type="entry name" value="MacB_PCD"/>
</dbReference>
<protein>
    <submittedName>
        <fullName evidence="10">ABC transporter permease</fullName>
    </submittedName>
</protein>
<dbReference type="GO" id="GO:0098797">
    <property type="term" value="C:plasma membrane protein complex"/>
    <property type="evidence" value="ECO:0007669"/>
    <property type="project" value="TreeGrafter"/>
</dbReference>
<accession>A0A833HLA3</accession>
<reference evidence="10 11" key="1">
    <citation type="submission" date="2019-10" db="EMBL/GenBank/DDBJ databases">
        <title>Alkaliphilus serpentinus sp. nov. and Alkaliphilus pronyensis sp. nov., two novel anaerobic alkaliphilic species isolated from the serpentinized-hosted hydrothermal field of the Prony Bay (New Caledonia).</title>
        <authorList>
            <person name="Postec A."/>
        </authorList>
    </citation>
    <scope>NUCLEOTIDE SEQUENCE [LARGE SCALE GENOMIC DNA]</scope>
    <source>
        <strain evidence="10 11">LacT</strain>
    </source>
</reference>
<dbReference type="InterPro" id="IPR003838">
    <property type="entry name" value="ABC3_permease_C"/>
</dbReference>
<keyword evidence="11" id="KW-1185">Reference proteome</keyword>
<evidence type="ECO:0000313" key="10">
    <source>
        <dbReference type="EMBL" id="KAB3525517.1"/>
    </source>
</evidence>
<dbReference type="Proteomes" id="UP000465601">
    <property type="component" value="Unassembled WGS sequence"/>
</dbReference>
<dbReference type="AlphaFoldDB" id="A0A833HLA3"/>
<feature type="domain" description="MacB-like periplasmic core" evidence="9">
    <location>
        <begin position="19"/>
        <end position="221"/>
    </location>
</feature>
<evidence type="ECO:0000256" key="5">
    <source>
        <dbReference type="ARBA" id="ARBA00022989"/>
    </source>
</evidence>
<dbReference type="GO" id="GO:0044874">
    <property type="term" value="P:lipoprotein localization to outer membrane"/>
    <property type="evidence" value="ECO:0007669"/>
    <property type="project" value="TreeGrafter"/>
</dbReference>
<evidence type="ECO:0000259" key="9">
    <source>
        <dbReference type="Pfam" id="PF12704"/>
    </source>
</evidence>
<proteinExistence type="inferred from homology"/>
<dbReference type="RefSeq" id="WP_151867203.1">
    <property type="nucleotide sequence ID" value="NZ_WBZB01000065.1"/>
</dbReference>
<feature type="transmembrane region" description="Helical" evidence="7">
    <location>
        <begin position="301"/>
        <end position="328"/>
    </location>
</feature>
<comment type="caution">
    <text evidence="10">The sequence shown here is derived from an EMBL/GenBank/DDBJ whole genome shotgun (WGS) entry which is preliminary data.</text>
</comment>
<evidence type="ECO:0000256" key="7">
    <source>
        <dbReference type="SAM" id="Phobius"/>
    </source>
</evidence>
<keyword evidence="3" id="KW-1003">Cell membrane</keyword>
<dbReference type="OrthoDB" id="9770036at2"/>
<keyword evidence="6 7" id="KW-0472">Membrane</keyword>
<organism evidence="10 11">
    <name type="scientific">Alkaliphilus serpentinus</name>
    <dbReference type="NCBI Taxonomy" id="1482731"/>
    <lineage>
        <taxon>Bacteria</taxon>
        <taxon>Bacillati</taxon>
        <taxon>Bacillota</taxon>
        <taxon>Clostridia</taxon>
        <taxon>Peptostreptococcales</taxon>
        <taxon>Natronincolaceae</taxon>
        <taxon>Alkaliphilus</taxon>
    </lineage>
</organism>
<feature type="domain" description="ABC3 transporter permease C-terminal" evidence="8">
    <location>
        <begin position="258"/>
        <end position="378"/>
    </location>
</feature>
<feature type="transmembrane region" description="Helical" evidence="7">
    <location>
        <begin position="348"/>
        <end position="368"/>
    </location>
</feature>